<feature type="domain" description="Conserved hypothetical protein CHP03032" evidence="1">
    <location>
        <begin position="30"/>
        <end position="109"/>
    </location>
</feature>
<dbReference type="NCBIfam" id="TIGR03032">
    <property type="entry name" value="TIGR03032 family protein"/>
    <property type="match status" value="1"/>
</dbReference>
<dbReference type="SUPFAM" id="SSF63825">
    <property type="entry name" value="YWTD domain"/>
    <property type="match status" value="1"/>
</dbReference>
<dbReference type="PATRIC" id="fig|1129367.4.peg.3650"/>
<dbReference type="Proteomes" id="UP000033434">
    <property type="component" value="Unassembled WGS sequence"/>
</dbReference>
<name>A0A0F6A884_9GAMM</name>
<sequence length="395" mass="43936">MQGYREQGYGSTGDEADLVNIDFASEYSENFPKILQALGVSLVVSSYQSHAVMLLRSRGTALNCSVKKFVRPMGVCVSEDRLLVSTVNRIVNFKASSMSRKSVLSGEVDNIDTLASKLRDEQRDTDAFKALRTEQISAIKQCDVLFTERSSLTTGTLNTHDIAWGDDGLWVVNSSFSCLATLSSESGFTPRWKPHFISELKPQDRCHLNGMAMLDGQPKYVTTFNTQDYQDSWRTELNGTLMDVEKNEILISGLSMPHSPRCHDGKVYLCNSGEGEILCYDPKTCEKSVLCTLPGFTRGLTFYGDLMLVATSHVRASTVVNDIPLTKAHTQKDTVCGIWIINKHNGEILSKLQFKGDVSQLYDLCIIPNSTFPEMISGDDAISAHLYEFTKEELK</sequence>
<organism evidence="2 3">
    <name type="scientific">Pseudoalteromonas luteoviolacea S4054</name>
    <dbReference type="NCBI Taxonomy" id="1129367"/>
    <lineage>
        <taxon>Bacteria</taxon>
        <taxon>Pseudomonadati</taxon>
        <taxon>Pseudomonadota</taxon>
        <taxon>Gammaproteobacteria</taxon>
        <taxon>Alteromonadales</taxon>
        <taxon>Pseudoalteromonadaceae</taxon>
        <taxon>Pseudoalteromonas</taxon>
    </lineage>
</organism>
<dbReference type="EMBL" id="AUXW01000163">
    <property type="protein sequence ID" value="KKE82427.1"/>
    <property type="molecule type" value="Genomic_DNA"/>
</dbReference>
<dbReference type="InterPro" id="IPR017481">
    <property type="entry name" value="CHP03032"/>
</dbReference>
<protein>
    <recommendedName>
        <fullName evidence="1">Conserved hypothetical protein CHP03032 domain-containing protein</fullName>
    </recommendedName>
</protein>
<dbReference type="AlphaFoldDB" id="A0A0F6A884"/>
<reference evidence="2 3" key="1">
    <citation type="journal article" date="2015" name="BMC Genomics">
        <title>Genome mining reveals unlocked bioactive potential of marine Gram-negative bacteria.</title>
        <authorList>
            <person name="Machado H."/>
            <person name="Sonnenschein E.C."/>
            <person name="Melchiorsen J."/>
            <person name="Gram L."/>
        </authorList>
    </citation>
    <scope>NUCLEOTIDE SEQUENCE [LARGE SCALE GENOMIC DNA]</scope>
    <source>
        <strain evidence="2 3">S4054</strain>
    </source>
</reference>
<gene>
    <name evidence="2" type="ORF">N479_18310</name>
</gene>
<evidence type="ECO:0000313" key="3">
    <source>
        <dbReference type="Proteomes" id="UP000033434"/>
    </source>
</evidence>
<accession>A0A0F6A884</accession>
<evidence type="ECO:0000313" key="2">
    <source>
        <dbReference type="EMBL" id="KKE82427.1"/>
    </source>
</evidence>
<proteinExistence type="predicted"/>
<dbReference type="RefSeq" id="WP_052961049.1">
    <property type="nucleotide sequence ID" value="NZ_AUXW01000163.1"/>
</dbReference>
<feature type="domain" description="Conserved hypothetical protein CHP03032" evidence="1">
    <location>
        <begin position="137"/>
        <end position="375"/>
    </location>
</feature>
<dbReference type="Pfam" id="PF16261">
    <property type="entry name" value="DUF4915"/>
    <property type="match status" value="2"/>
</dbReference>
<evidence type="ECO:0000259" key="1">
    <source>
        <dbReference type="Pfam" id="PF16261"/>
    </source>
</evidence>
<comment type="caution">
    <text evidence="2">The sequence shown here is derived from an EMBL/GenBank/DDBJ whole genome shotgun (WGS) entry which is preliminary data.</text>
</comment>